<evidence type="ECO:0000313" key="3">
    <source>
        <dbReference type="Proteomes" id="UP001214553"/>
    </source>
</evidence>
<organism evidence="2 3">
    <name type="scientific">Microbacterium horticulturae</name>
    <dbReference type="NCBI Taxonomy" id="3028316"/>
    <lineage>
        <taxon>Bacteria</taxon>
        <taxon>Bacillati</taxon>
        <taxon>Actinomycetota</taxon>
        <taxon>Actinomycetes</taxon>
        <taxon>Micrococcales</taxon>
        <taxon>Microbacteriaceae</taxon>
        <taxon>Microbacterium</taxon>
    </lineage>
</organism>
<reference evidence="2 3" key="1">
    <citation type="submission" date="2023-03" db="EMBL/GenBank/DDBJ databases">
        <title>Genome sequence of Microbacterium sp. KACC 23027.</title>
        <authorList>
            <person name="Kim S."/>
            <person name="Heo J."/>
            <person name="Kwon S.-W."/>
        </authorList>
    </citation>
    <scope>NUCLEOTIDE SEQUENCE [LARGE SCALE GENOMIC DNA]</scope>
    <source>
        <strain evidence="2 3">KACC 23027</strain>
    </source>
</reference>
<name>A0ABY8BWV0_9MICO</name>
<protein>
    <submittedName>
        <fullName evidence="2">DUF1643 domain-containing protein</fullName>
    </submittedName>
</protein>
<gene>
    <name evidence="2" type="ORF">PU630_15495</name>
</gene>
<accession>A0ABY8BWV0</accession>
<evidence type="ECO:0000256" key="1">
    <source>
        <dbReference type="SAM" id="MobiDB-lite"/>
    </source>
</evidence>
<dbReference type="Proteomes" id="UP001214553">
    <property type="component" value="Chromosome"/>
</dbReference>
<feature type="region of interest" description="Disordered" evidence="1">
    <location>
        <begin position="149"/>
        <end position="177"/>
    </location>
</feature>
<sequence length="177" mass="19244">MEYLAGHEPTFWAPDPSERTHRFAIGRAAASRRDATPLVAVGMNPSYADDRVADKTVNRVIRASVEHGYSGWIMLNLYPERATRPKDLRPYDAGLSAANCAAIVEVLAVHGATELLGAWGGLVHATIRRAKRDVLGQLSSIGVRLFSLDPPTAGGQPRHPMPRTGPLPMLGPKRYLT</sequence>
<dbReference type="EMBL" id="CP119108">
    <property type="protein sequence ID" value="WEG08629.1"/>
    <property type="molecule type" value="Genomic_DNA"/>
</dbReference>
<evidence type="ECO:0000313" key="2">
    <source>
        <dbReference type="EMBL" id="WEG08629.1"/>
    </source>
</evidence>
<dbReference type="RefSeq" id="WP_275277958.1">
    <property type="nucleotide sequence ID" value="NZ_CP119108.1"/>
</dbReference>
<proteinExistence type="predicted"/>
<dbReference type="Pfam" id="PF07799">
    <property type="entry name" value="DUF1643"/>
    <property type="match status" value="1"/>
</dbReference>
<keyword evidence="3" id="KW-1185">Reference proteome</keyword>
<dbReference type="InterPro" id="IPR012441">
    <property type="entry name" value="DUF1643"/>
</dbReference>